<evidence type="ECO:0000313" key="2">
    <source>
        <dbReference type="Proteomes" id="UP000006729"/>
    </source>
</evidence>
<reference evidence="1 2" key="1">
    <citation type="journal article" date="2006" name="Science">
        <title>The genome of black cottonwood, Populus trichocarpa (Torr. &amp; Gray).</title>
        <authorList>
            <person name="Tuskan G.A."/>
            <person name="Difazio S."/>
            <person name="Jansson S."/>
            <person name="Bohlmann J."/>
            <person name="Grigoriev I."/>
            <person name="Hellsten U."/>
            <person name="Putnam N."/>
            <person name="Ralph S."/>
            <person name="Rombauts S."/>
            <person name="Salamov A."/>
            <person name="Schein J."/>
            <person name="Sterck L."/>
            <person name="Aerts A."/>
            <person name="Bhalerao R.R."/>
            <person name="Bhalerao R.P."/>
            <person name="Blaudez D."/>
            <person name="Boerjan W."/>
            <person name="Brun A."/>
            <person name="Brunner A."/>
            <person name="Busov V."/>
            <person name="Campbell M."/>
            <person name="Carlson J."/>
            <person name="Chalot M."/>
            <person name="Chapman J."/>
            <person name="Chen G.L."/>
            <person name="Cooper D."/>
            <person name="Coutinho P.M."/>
            <person name="Couturier J."/>
            <person name="Covert S."/>
            <person name="Cronk Q."/>
            <person name="Cunningham R."/>
            <person name="Davis J."/>
            <person name="Degroeve S."/>
            <person name="Dejardin A."/>
            <person name="Depamphilis C."/>
            <person name="Detter J."/>
            <person name="Dirks B."/>
            <person name="Dubchak I."/>
            <person name="Duplessis S."/>
            <person name="Ehlting J."/>
            <person name="Ellis B."/>
            <person name="Gendler K."/>
            <person name="Goodstein D."/>
            <person name="Gribskov M."/>
            <person name="Grimwood J."/>
            <person name="Groover A."/>
            <person name="Gunter L."/>
            <person name="Hamberger B."/>
            <person name="Heinze B."/>
            <person name="Helariutta Y."/>
            <person name="Henrissat B."/>
            <person name="Holligan D."/>
            <person name="Holt R."/>
            <person name="Huang W."/>
            <person name="Islam-Faridi N."/>
            <person name="Jones S."/>
            <person name="Jones-Rhoades M."/>
            <person name="Jorgensen R."/>
            <person name="Joshi C."/>
            <person name="Kangasjarvi J."/>
            <person name="Karlsson J."/>
            <person name="Kelleher C."/>
            <person name="Kirkpatrick R."/>
            <person name="Kirst M."/>
            <person name="Kohler A."/>
            <person name="Kalluri U."/>
            <person name="Larimer F."/>
            <person name="Leebens-Mack J."/>
            <person name="Leple J.C."/>
            <person name="Locascio P."/>
            <person name="Lou Y."/>
            <person name="Lucas S."/>
            <person name="Martin F."/>
            <person name="Montanini B."/>
            <person name="Napoli C."/>
            <person name="Nelson D.R."/>
            <person name="Nelson C."/>
            <person name="Nieminen K."/>
            <person name="Nilsson O."/>
            <person name="Pereda V."/>
            <person name="Peter G."/>
            <person name="Philippe R."/>
            <person name="Pilate G."/>
            <person name="Poliakov A."/>
            <person name="Razumovskaya J."/>
            <person name="Richardson P."/>
            <person name="Rinaldi C."/>
            <person name="Ritland K."/>
            <person name="Rouze P."/>
            <person name="Ryaboy D."/>
            <person name="Schmutz J."/>
            <person name="Schrader J."/>
            <person name="Segerman B."/>
            <person name="Shin H."/>
            <person name="Siddiqui A."/>
            <person name="Sterky F."/>
            <person name="Terry A."/>
            <person name="Tsai C.J."/>
            <person name="Uberbacher E."/>
            <person name="Unneberg P."/>
            <person name="Vahala J."/>
            <person name="Wall K."/>
            <person name="Wessler S."/>
            <person name="Yang G."/>
            <person name="Yin T."/>
            <person name="Douglas C."/>
            <person name="Marra M."/>
            <person name="Sandberg G."/>
            <person name="Van de Peer Y."/>
            <person name="Rokhsar D."/>
        </authorList>
    </citation>
    <scope>NUCLEOTIDE SEQUENCE [LARGE SCALE GENOMIC DNA]</scope>
    <source>
        <strain evidence="2">cv. Nisqually</strain>
    </source>
</reference>
<protein>
    <submittedName>
        <fullName evidence="1">Uncharacterized protein</fullName>
    </submittedName>
</protein>
<comment type="caution">
    <text evidence="1">The sequence shown here is derived from an EMBL/GenBank/DDBJ whole genome shotgun (WGS) entry which is preliminary data.</text>
</comment>
<sequence length="46" mass="5207">MSLSLSLPLSLHLCSSSWVDFEVLQKKPGESSLFNIEHFNLSDIEQ</sequence>
<keyword evidence="2" id="KW-1185">Reference proteome</keyword>
<organism evidence="1 2">
    <name type="scientific">Populus trichocarpa</name>
    <name type="common">Western balsam poplar</name>
    <name type="synonym">Populus balsamifera subsp. trichocarpa</name>
    <dbReference type="NCBI Taxonomy" id="3694"/>
    <lineage>
        <taxon>Eukaryota</taxon>
        <taxon>Viridiplantae</taxon>
        <taxon>Streptophyta</taxon>
        <taxon>Embryophyta</taxon>
        <taxon>Tracheophyta</taxon>
        <taxon>Spermatophyta</taxon>
        <taxon>Magnoliopsida</taxon>
        <taxon>eudicotyledons</taxon>
        <taxon>Gunneridae</taxon>
        <taxon>Pentapetalae</taxon>
        <taxon>rosids</taxon>
        <taxon>fabids</taxon>
        <taxon>Malpighiales</taxon>
        <taxon>Salicaceae</taxon>
        <taxon>Saliceae</taxon>
        <taxon>Populus</taxon>
    </lineage>
</organism>
<gene>
    <name evidence="1" type="ORF">POPTR_001G241254v4</name>
</gene>
<proteinExistence type="predicted"/>
<dbReference type="Proteomes" id="UP000006729">
    <property type="component" value="Chromosome 1"/>
</dbReference>
<name>A0ACC0TKZ6_POPTR</name>
<dbReference type="EMBL" id="CM009290">
    <property type="protein sequence ID" value="KAI9402269.1"/>
    <property type="molecule type" value="Genomic_DNA"/>
</dbReference>
<evidence type="ECO:0000313" key="1">
    <source>
        <dbReference type="EMBL" id="KAI9402269.1"/>
    </source>
</evidence>
<accession>A0ACC0TKZ6</accession>